<accession>A0A9J5W9V3</accession>
<evidence type="ECO:0000256" key="1">
    <source>
        <dbReference type="SAM" id="SignalP"/>
    </source>
</evidence>
<sequence>MTLQAIVFCILHTLTRNVHSLTMFLSEVESLLVHVTITYIMSKSTRGKNTRRDAPIFYLTYHHALVQVRLNMQIITSFFL</sequence>
<dbReference type="Proteomes" id="UP000824120">
    <property type="component" value="Chromosome 12"/>
</dbReference>
<reference evidence="2 3" key="1">
    <citation type="submission" date="2020-09" db="EMBL/GenBank/DDBJ databases">
        <title>De no assembly of potato wild relative species, Solanum commersonii.</title>
        <authorList>
            <person name="Cho K."/>
        </authorList>
    </citation>
    <scope>NUCLEOTIDE SEQUENCE [LARGE SCALE GENOMIC DNA]</scope>
    <source>
        <strain evidence="2">LZ3.2</strain>
        <tissue evidence="2">Leaf</tissue>
    </source>
</reference>
<dbReference type="AlphaFoldDB" id="A0A9J5W9V3"/>
<protein>
    <recommendedName>
        <fullName evidence="4">Secreted protein</fullName>
    </recommendedName>
</protein>
<keyword evidence="3" id="KW-1185">Reference proteome</keyword>
<gene>
    <name evidence="2" type="ORF">H5410_062233</name>
</gene>
<comment type="caution">
    <text evidence="2">The sequence shown here is derived from an EMBL/GenBank/DDBJ whole genome shotgun (WGS) entry which is preliminary data.</text>
</comment>
<name>A0A9J5W9V3_SOLCO</name>
<evidence type="ECO:0000313" key="3">
    <source>
        <dbReference type="Proteomes" id="UP000824120"/>
    </source>
</evidence>
<evidence type="ECO:0000313" key="2">
    <source>
        <dbReference type="EMBL" id="KAG5572467.1"/>
    </source>
</evidence>
<keyword evidence="1" id="KW-0732">Signal</keyword>
<feature type="signal peptide" evidence="1">
    <location>
        <begin position="1"/>
        <end position="20"/>
    </location>
</feature>
<dbReference type="EMBL" id="JACXVP010000012">
    <property type="protein sequence ID" value="KAG5572467.1"/>
    <property type="molecule type" value="Genomic_DNA"/>
</dbReference>
<organism evidence="2 3">
    <name type="scientific">Solanum commersonii</name>
    <name type="common">Commerson's wild potato</name>
    <name type="synonym">Commerson's nightshade</name>
    <dbReference type="NCBI Taxonomy" id="4109"/>
    <lineage>
        <taxon>Eukaryota</taxon>
        <taxon>Viridiplantae</taxon>
        <taxon>Streptophyta</taxon>
        <taxon>Embryophyta</taxon>
        <taxon>Tracheophyta</taxon>
        <taxon>Spermatophyta</taxon>
        <taxon>Magnoliopsida</taxon>
        <taxon>eudicotyledons</taxon>
        <taxon>Gunneridae</taxon>
        <taxon>Pentapetalae</taxon>
        <taxon>asterids</taxon>
        <taxon>lamiids</taxon>
        <taxon>Solanales</taxon>
        <taxon>Solanaceae</taxon>
        <taxon>Solanoideae</taxon>
        <taxon>Solaneae</taxon>
        <taxon>Solanum</taxon>
    </lineage>
</organism>
<feature type="chain" id="PRO_5039938625" description="Secreted protein" evidence="1">
    <location>
        <begin position="21"/>
        <end position="80"/>
    </location>
</feature>
<evidence type="ECO:0008006" key="4">
    <source>
        <dbReference type="Google" id="ProtNLM"/>
    </source>
</evidence>
<proteinExistence type="predicted"/>